<evidence type="ECO:0000313" key="3">
    <source>
        <dbReference type="Proteomes" id="UP000187203"/>
    </source>
</evidence>
<feature type="region of interest" description="Disordered" evidence="1">
    <location>
        <begin position="1"/>
        <end position="20"/>
    </location>
</feature>
<dbReference type="Proteomes" id="UP000187203">
    <property type="component" value="Unassembled WGS sequence"/>
</dbReference>
<accession>A0A1R3K9G8</accession>
<reference evidence="3" key="1">
    <citation type="submission" date="2013-09" db="EMBL/GenBank/DDBJ databases">
        <title>Corchorus olitorius genome sequencing.</title>
        <authorList>
            <person name="Alam M."/>
            <person name="Haque M.S."/>
            <person name="Islam M.S."/>
            <person name="Emdad E.M."/>
            <person name="Islam M.M."/>
            <person name="Ahmed B."/>
            <person name="Halim A."/>
            <person name="Hossen Q.M.M."/>
            <person name="Hossain M.Z."/>
            <person name="Ahmed R."/>
            <person name="Khan M.M."/>
            <person name="Islam R."/>
            <person name="Rashid M.M."/>
            <person name="Khan S.A."/>
            <person name="Rahman M.S."/>
            <person name="Alam M."/>
            <person name="Yahiya A.S."/>
            <person name="Khan M.S."/>
            <person name="Azam M.S."/>
            <person name="Haque T."/>
            <person name="Lashkar M.Z.H."/>
            <person name="Akhand A.I."/>
            <person name="Morshed G."/>
            <person name="Roy S."/>
            <person name="Uddin K.S."/>
            <person name="Rabeya T."/>
            <person name="Hossain A.S."/>
            <person name="Chowdhury A."/>
            <person name="Snigdha A.R."/>
            <person name="Mortoza M.S."/>
            <person name="Matin S.A."/>
            <person name="Hoque S.M.E."/>
            <person name="Islam M.K."/>
            <person name="Roy D.K."/>
            <person name="Haider R."/>
            <person name="Moosa M.M."/>
            <person name="Elias S.M."/>
            <person name="Hasan A.M."/>
            <person name="Jahan S."/>
            <person name="Shafiuddin M."/>
            <person name="Mahmood N."/>
            <person name="Shommy N.S."/>
        </authorList>
    </citation>
    <scope>NUCLEOTIDE SEQUENCE [LARGE SCALE GENOMIC DNA]</scope>
    <source>
        <strain evidence="3">cv. O-4</strain>
    </source>
</reference>
<protein>
    <submittedName>
        <fullName evidence="2">Uncharacterized protein</fullName>
    </submittedName>
</protein>
<proteinExistence type="predicted"/>
<keyword evidence="3" id="KW-1185">Reference proteome</keyword>
<dbReference type="AlphaFoldDB" id="A0A1R3K9G8"/>
<comment type="caution">
    <text evidence="2">The sequence shown here is derived from an EMBL/GenBank/DDBJ whole genome shotgun (WGS) entry which is preliminary data.</text>
</comment>
<evidence type="ECO:0000313" key="2">
    <source>
        <dbReference type="EMBL" id="OMP03731.1"/>
    </source>
</evidence>
<name>A0A1R3K9G8_9ROSI</name>
<gene>
    <name evidence="2" type="ORF">COLO4_10240</name>
</gene>
<organism evidence="2 3">
    <name type="scientific">Corchorus olitorius</name>
    <dbReference type="NCBI Taxonomy" id="93759"/>
    <lineage>
        <taxon>Eukaryota</taxon>
        <taxon>Viridiplantae</taxon>
        <taxon>Streptophyta</taxon>
        <taxon>Embryophyta</taxon>
        <taxon>Tracheophyta</taxon>
        <taxon>Spermatophyta</taxon>
        <taxon>Magnoliopsida</taxon>
        <taxon>eudicotyledons</taxon>
        <taxon>Gunneridae</taxon>
        <taxon>Pentapetalae</taxon>
        <taxon>rosids</taxon>
        <taxon>malvids</taxon>
        <taxon>Malvales</taxon>
        <taxon>Malvaceae</taxon>
        <taxon>Grewioideae</taxon>
        <taxon>Apeibeae</taxon>
        <taxon>Corchorus</taxon>
    </lineage>
</organism>
<evidence type="ECO:0000256" key="1">
    <source>
        <dbReference type="SAM" id="MobiDB-lite"/>
    </source>
</evidence>
<sequence>MRERLFSESSERGWRGESESVESERVVEDMDWLRWHELAERVSWPEIRVPVMNASRPNTGNADAFFLHSNVDAKLMNPNSDMKWERHTEMECPSCYPAIHFETAMNSFIEDIWRTRQLTRPIT</sequence>
<dbReference type="EMBL" id="AWUE01014436">
    <property type="protein sequence ID" value="OMP03731.1"/>
    <property type="molecule type" value="Genomic_DNA"/>
</dbReference>